<dbReference type="InterPro" id="IPR032710">
    <property type="entry name" value="NTF2-like_dom_sf"/>
</dbReference>
<evidence type="ECO:0000259" key="2">
    <source>
        <dbReference type="PROSITE" id="PS50177"/>
    </source>
</evidence>
<comment type="caution">
    <text evidence="3">The sequence shown here is derived from an EMBL/GenBank/DDBJ whole genome shotgun (WGS) entry which is preliminary data.</text>
</comment>
<dbReference type="InterPro" id="IPR018222">
    <property type="entry name" value="Nuclear_transport_factor_2_euk"/>
</dbReference>
<evidence type="ECO:0000256" key="1">
    <source>
        <dbReference type="ARBA" id="ARBA00022884"/>
    </source>
</evidence>
<dbReference type="AlphaFoldDB" id="A0AAV8SCG2"/>
<dbReference type="Proteomes" id="UP001159364">
    <property type="component" value="Linkage Group LG11"/>
</dbReference>
<dbReference type="GO" id="GO:0005829">
    <property type="term" value="C:cytosol"/>
    <property type="evidence" value="ECO:0007669"/>
    <property type="project" value="TreeGrafter"/>
</dbReference>
<gene>
    <name evidence="3" type="ORF">K2173_012285</name>
</gene>
<protein>
    <recommendedName>
        <fullName evidence="2">NTF2 domain-containing protein</fullName>
    </recommendedName>
</protein>
<dbReference type="GO" id="GO:1990904">
    <property type="term" value="C:ribonucleoprotein complex"/>
    <property type="evidence" value="ECO:0007669"/>
    <property type="project" value="TreeGrafter"/>
</dbReference>
<dbReference type="PANTHER" id="PTHR10693">
    <property type="entry name" value="RAS GTPASE-ACTIVATING PROTEIN-BINDING PROTEIN"/>
    <property type="match status" value="1"/>
</dbReference>
<reference evidence="3 4" key="1">
    <citation type="submission" date="2021-09" db="EMBL/GenBank/DDBJ databases">
        <title>Genomic insights and catalytic innovation underlie evolution of tropane alkaloids biosynthesis.</title>
        <authorList>
            <person name="Wang Y.-J."/>
            <person name="Tian T."/>
            <person name="Huang J.-P."/>
            <person name="Huang S.-X."/>
        </authorList>
    </citation>
    <scope>NUCLEOTIDE SEQUENCE [LARGE SCALE GENOMIC DNA]</scope>
    <source>
        <strain evidence="3">KIB-2018</strain>
        <tissue evidence="3">Leaf</tissue>
    </source>
</reference>
<sequence>MNTENVVGNAFAAQYYHTLHTYPEMVCKFYQDSSVLSRPDVEGVMTSVKTVQCIKEKIISWNFKDYTSEIKTVDSQQSYMNGITVLVSGCLIGRDDLRRNFAQAFFLAPQEKRIFFRIKLALLSMEGPTIHWFNLLRETETDLCWETFKKALANRYGGRRFENPYKELSDLRQTDTVKGLCFRCGERFHPLHHLENKAALQRGGNVRILQEREREIRRNRMYLERREYKGVGREGREVRRKLRRRV</sequence>
<dbReference type="CDD" id="cd00780">
    <property type="entry name" value="NTF2"/>
    <property type="match status" value="1"/>
</dbReference>
<dbReference type="Pfam" id="PF02136">
    <property type="entry name" value="NTF2"/>
    <property type="match status" value="1"/>
</dbReference>
<evidence type="ECO:0000313" key="3">
    <source>
        <dbReference type="EMBL" id="KAJ8749734.1"/>
    </source>
</evidence>
<name>A0AAV8SCG2_9ROSI</name>
<dbReference type="Gene3D" id="3.10.450.50">
    <property type="match status" value="1"/>
</dbReference>
<dbReference type="PANTHER" id="PTHR10693:SF52">
    <property type="entry name" value="RAS GTPASE-ACTIVATING BINDING-LIKE PROTEIN"/>
    <property type="match status" value="1"/>
</dbReference>
<organism evidence="3 4">
    <name type="scientific">Erythroxylum novogranatense</name>
    <dbReference type="NCBI Taxonomy" id="1862640"/>
    <lineage>
        <taxon>Eukaryota</taxon>
        <taxon>Viridiplantae</taxon>
        <taxon>Streptophyta</taxon>
        <taxon>Embryophyta</taxon>
        <taxon>Tracheophyta</taxon>
        <taxon>Spermatophyta</taxon>
        <taxon>Magnoliopsida</taxon>
        <taxon>eudicotyledons</taxon>
        <taxon>Gunneridae</taxon>
        <taxon>Pentapetalae</taxon>
        <taxon>rosids</taxon>
        <taxon>fabids</taxon>
        <taxon>Malpighiales</taxon>
        <taxon>Erythroxylaceae</taxon>
        <taxon>Erythroxylum</taxon>
    </lineage>
</organism>
<evidence type="ECO:0000313" key="4">
    <source>
        <dbReference type="Proteomes" id="UP001159364"/>
    </source>
</evidence>
<dbReference type="PROSITE" id="PS50177">
    <property type="entry name" value="NTF2_DOMAIN"/>
    <property type="match status" value="1"/>
</dbReference>
<proteinExistence type="predicted"/>
<feature type="domain" description="NTF2" evidence="2">
    <location>
        <begin position="7"/>
        <end position="125"/>
    </location>
</feature>
<dbReference type="EMBL" id="JAIWQS010000011">
    <property type="protein sequence ID" value="KAJ8749734.1"/>
    <property type="molecule type" value="Genomic_DNA"/>
</dbReference>
<dbReference type="GO" id="GO:0003729">
    <property type="term" value="F:mRNA binding"/>
    <property type="evidence" value="ECO:0007669"/>
    <property type="project" value="TreeGrafter"/>
</dbReference>
<keyword evidence="4" id="KW-1185">Reference proteome</keyword>
<accession>A0AAV8SCG2</accession>
<dbReference type="SUPFAM" id="SSF54427">
    <property type="entry name" value="NTF2-like"/>
    <property type="match status" value="1"/>
</dbReference>
<keyword evidence="1" id="KW-0694">RNA-binding</keyword>
<dbReference type="InterPro" id="IPR002075">
    <property type="entry name" value="NTF2_dom"/>
</dbReference>
<dbReference type="InterPro" id="IPR039539">
    <property type="entry name" value="Ras_GTPase_bind_prot"/>
</dbReference>